<organism evidence="1">
    <name type="scientific">marine sediment metagenome</name>
    <dbReference type="NCBI Taxonomy" id="412755"/>
    <lineage>
        <taxon>unclassified sequences</taxon>
        <taxon>metagenomes</taxon>
        <taxon>ecological metagenomes</taxon>
    </lineage>
</organism>
<sequence>IPYWDKERRKMKILIATKKQTHSDNVKKPKPLDGLEAIIIDGKVTINAIAAGNIYKGIFADDDLMAFVTVIRDNMKFSLSL</sequence>
<gene>
    <name evidence="1" type="ORF">LCGC14_0341460</name>
</gene>
<name>A0A0F9TJD3_9ZZZZ</name>
<feature type="non-terminal residue" evidence="1">
    <location>
        <position position="1"/>
    </location>
</feature>
<proteinExistence type="predicted"/>
<accession>A0A0F9TJD3</accession>
<reference evidence="1" key="1">
    <citation type="journal article" date="2015" name="Nature">
        <title>Complex archaea that bridge the gap between prokaryotes and eukaryotes.</title>
        <authorList>
            <person name="Spang A."/>
            <person name="Saw J.H."/>
            <person name="Jorgensen S.L."/>
            <person name="Zaremba-Niedzwiedzka K."/>
            <person name="Martijn J."/>
            <person name="Lind A.E."/>
            <person name="van Eijk R."/>
            <person name="Schleper C."/>
            <person name="Guy L."/>
            <person name="Ettema T.J."/>
        </authorList>
    </citation>
    <scope>NUCLEOTIDE SEQUENCE</scope>
</reference>
<evidence type="ECO:0000313" key="1">
    <source>
        <dbReference type="EMBL" id="KKN79364.1"/>
    </source>
</evidence>
<dbReference type="AlphaFoldDB" id="A0A0F9TJD3"/>
<comment type="caution">
    <text evidence="1">The sequence shown here is derived from an EMBL/GenBank/DDBJ whole genome shotgun (WGS) entry which is preliminary data.</text>
</comment>
<dbReference type="EMBL" id="LAZR01000249">
    <property type="protein sequence ID" value="KKN79364.1"/>
    <property type="molecule type" value="Genomic_DNA"/>
</dbReference>
<protein>
    <submittedName>
        <fullName evidence="1">Uncharacterized protein</fullName>
    </submittedName>
</protein>